<organism evidence="1 2">
    <name type="scientific">Falsigemmobacter intermedius</name>
    <dbReference type="NCBI Taxonomy" id="1553448"/>
    <lineage>
        <taxon>Bacteria</taxon>
        <taxon>Pseudomonadati</taxon>
        <taxon>Pseudomonadota</taxon>
        <taxon>Alphaproteobacteria</taxon>
        <taxon>Rhodobacterales</taxon>
        <taxon>Paracoccaceae</taxon>
        <taxon>Falsigemmobacter</taxon>
    </lineage>
</organism>
<comment type="caution">
    <text evidence="1">The sequence shown here is derived from an EMBL/GenBank/DDBJ whole genome shotgun (WGS) entry which is preliminary data.</text>
</comment>
<keyword evidence="2" id="KW-1185">Reference proteome</keyword>
<dbReference type="Proteomes" id="UP000287168">
    <property type="component" value="Unassembled WGS sequence"/>
</dbReference>
<dbReference type="AlphaFoldDB" id="A0A451GG41"/>
<dbReference type="RefSeq" id="WP_128491068.1">
    <property type="nucleotide sequence ID" value="NZ_JBHRVN010000006.1"/>
</dbReference>
<sequence length="108" mass="11827">MRNQWVLTLRILRELIENLAGIGSGKAGYLRRFECYDESLAGNLPLLAKAISQAGRAPQIIGRPNDNTSEPYVILALAELNDLLAELLSAHQKNFVPITEKLRQAGGG</sequence>
<protein>
    <submittedName>
        <fullName evidence="1">Uncharacterized protein</fullName>
    </submittedName>
</protein>
<proteinExistence type="predicted"/>
<accession>A0A451GG41</accession>
<reference evidence="1 2" key="1">
    <citation type="journal article" date="2015" name="Int. J. Syst. Evol. Microbiol.">
        <title>Gemmobacter intermedius sp. nov., isolated from a white stork (Ciconia ciconia).</title>
        <authorList>
            <person name="Kampfer P."/>
            <person name="Jerzak L."/>
            <person name="Wilharm G."/>
            <person name="Golke J."/>
            <person name="Busse H.J."/>
            <person name="Glaeser S.P."/>
        </authorList>
    </citation>
    <scope>NUCLEOTIDE SEQUENCE [LARGE SCALE GENOMIC DNA]</scope>
    <source>
        <strain evidence="1 2">119/4</strain>
    </source>
</reference>
<name>A0A451GG41_9RHOB</name>
<gene>
    <name evidence="1" type="ORF">EP867_19410</name>
</gene>
<dbReference type="EMBL" id="SBLC01000118">
    <property type="protein sequence ID" value="RWY33928.1"/>
    <property type="molecule type" value="Genomic_DNA"/>
</dbReference>
<evidence type="ECO:0000313" key="2">
    <source>
        <dbReference type="Proteomes" id="UP000287168"/>
    </source>
</evidence>
<evidence type="ECO:0000313" key="1">
    <source>
        <dbReference type="EMBL" id="RWY33928.1"/>
    </source>
</evidence>